<organism evidence="3 4">
    <name type="scientific">Fusarium avenaceum</name>
    <dbReference type="NCBI Taxonomy" id="40199"/>
    <lineage>
        <taxon>Eukaryota</taxon>
        <taxon>Fungi</taxon>
        <taxon>Dikarya</taxon>
        <taxon>Ascomycota</taxon>
        <taxon>Pezizomycotina</taxon>
        <taxon>Sordariomycetes</taxon>
        <taxon>Hypocreomycetidae</taxon>
        <taxon>Hypocreales</taxon>
        <taxon>Nectriaceae</taxon>
        <taxon>Fusarium</taxon>
        <taxon>Fusarium tricinctum species complex</taxon>
    </lineage>
</organism>
<feature type="compositionally biased region" description="Polar residues" evidence="1">
    <location>
        <begin position="296"/>
        <end position="306"/>
    </location>
</feature>
<protein>
    <submittedName>
        <fullName evidence="3">Uncharacterized protein</fullName>
    </submittedName>
</protein>
<feature type="region of interest" description="Disordered" evidence="1">
    <location>
        <begin position="277"/>
        <end position="306"/>
    </location>
</feature>
<dbReference type="EMBL" id="JAGPUO010000017">
    <property type="protein sequence ID" value="KAG5657594.1"/>
    <property type="molecule type" value="Genomic_DNA"/>
</dbReference>
<sequence>MSKFRHSQPADYGIHATNGISREQKKYFPSTDTSYNESKDQTGLAGPSDGRKADFIRSGDELRPSGCGETEPDDPQVLLWPRGNEGKHRSLPSLWDTSMPKLRHSTIQHPQLRSGPPTSLMYSRERTSSWRSSQMPFYNDIFNKHFVTDPVPTPTAAPAPALVQPGPANYMDVLKKQGNFTVFRGAVQKVKAATVEWTAEWSDEWIKKYGHRNKAKASTENDSLIERLEDGTGEEFDEVSPFFSSYPSSRVLERQACRVQRFCASPVPLLDASMSHSLESGMSSSDQGPSAWVSDRNWNPNESLDSETSNVQYERVLNTKDLYAVLEKKRFSEKDNDEKAGPPRRIYINKPDGNTITAILKTTPPSQVPGFRELIANYITGDPSPVMRSREIFWWGGNCFLFSFNLPFFVTSSQPDGDNRTLFNGKRPLRRRHDISFLNLGVDGEEYFRENGFSQEDLFLVEGVCSIVVTGKNDRYWTAVCFNDDLTAEEDEPRLSTEDEVQHVDGETDPIVIKQENENVSPRAYALAALATALSKVSDYHKDIQIEVGISLRHHTPTPWQTFPDIISLEQMNDWRKKYFDVLNLIIDCNARIIEKLERFLLRDLLISPEGLPRHPLWQSVPREERAIQSLIEIRDSLEILSEVDSELRRFLRICLEERREKKSKYQDEQSRFQTEQKRIDKRMQKITLAAFVLAILNLVAQIYAARPENVNMTSSLGFMFLTWGSFADASKESSGSCPNLSKAPAIF</sequence>
<dbReference type="AlphaFoldDB" id="A0A9P7GVF1"/>
<reference evidence="3" key="1">
    <citation type="submission" date="2021-04" db="EMBL/GenBank/DDBJ databases">
        <title>Draft genome of Fusarium avenaceum strain F156N33, isolated from an atmospheric sample in Virginia.</title>
        <authorList>
            <person name="Yang S."/>
            <person name="Vinatzer B.A."/>
            <person name="Coleman J."/>
        </authorList>
    </citation>
    <scope>NUCLEOTIDE SEQUENCE</scope>
    <source>
        <strain evidence="3">F156N33</strain>
    </source>
</reference>
<gene>
    <name evidence="3" type="ORF">KAF25_006158</name>
</gene>
<evidence type="ECO:0000256" key="2">
    <source>
        <dbReference type="SAM" id="Phobius"/>
    </source>
</evidence>
<accession>A0A9P7GVF1</accession>
<dbReference type="Proteomes" id="UP000782241">
    <property type="component" value="Unassembled WGS sequence"/>
</dbReference>
<name>A0A9P7GVF1_9HYPO</name>
<keyword evidence="2" id="KW-0472">Membrane</keyword>
<feature type="region of interest" description="Disordered" evidence="1">
    <location>
        <begin position="1"/>
        <end position="85"/>
    </location>
</feature>
<feature type="transmembrane region" description="Helical" evidence="2">
    <location>
        <begin position="687"/>
        <end position="706"/>
    </location>
</feature>
<keyword evidence="2" id="KW-1133">Transmembrane helix</keyword>
<comment type="caution">
    <text evidence="3">The sequence shown here is derived from an EMBL/GenBank/DDBJ whole genome shotgun (WGS) entry which is preliminary data.</text>
</comment>
<proteinExistence type="predicted"/>
<evidence type="ECO:0000256" key="1">
    <source>
        <dbReference type="SAM" id="MobiDB-lite"/>
    </source>
</evidence>
<feature type="compositionally biased region" description="Basic and acidic residues" evidence="1">
    <location>
        <begin position="49"/>
        <end position="63"/>
    </location>
</feature>
<keyword evidence="2" id="KW-0812">Transmembrane</keyword>
<keyword evidence="4" id="KW-1185">Reference proteome</keyword>
<evidence type="ECO:0000313" key="4">
    <source>
        <dbReference type="Proteomes" id="UP000782241"/>
    </source>
</evidence>
<evidence type="ECO:0000313" key="3">
    <source>
        <dbReference type="EMBL" id="KAG5657594.1"/>
    </source>
</evidence>